<feature type="transmembrane region" description="Helical" evidence="8">
    <location>
        <begin position="174"/>
        <end position="191"/>
    </location>
</feature>
<evidence type="ECO:0000256" key="3">
    <source>
        <dbReference type="ARBA" id="ARBA00022475"/>
    </source>
</evidence>
<keyword evidence="2" id="KW-0813">Transport</keyword>
<dbReference type="PANTHER" id="PTHR23522">
    <property type="entry name" value="BLL5896 PROTEIN"/>
    <property type="match status" value="1"/>
</dbReference>
<feature type="transmembrane region" description="Helical" evidence="8">
    <location>
        <begin position="345"/>
        <end position="366"/>
    </location>
</feature>
<dbReference type="GO" id="GO:0015528">
    <property type="term" value="F:lactose:proton symporter activity"/>
    <property type="evidence" value="ECO:0007669"/>
    <property type="project" value="TreeGrafter"/>
</dbReference>
<proteinExistence type="predicted"/>
<sequence>MLPLRKREVHPAAGHSSGSLSALKRFNFFLYGTIAILTSFFPLYFQNIGLSKVEIGMIMAGGPFISIFANPFWGYWSDRLQNVKRILIFLLTGNLLATIVVFQLREYAVIFAFMLIFFFFNSPTFSQSNSLILNAIENTNHKFGAFRLWGSLGWAIIAALAGPVLSWMGLVNLWMLYGIMMLISLAFTIGLPQGRVTSKPKTERQSYWKVMLSSKLFFVFVILGILISVPNSINQTFVTLYISNLGGSNELIGWSVFLSAIFEIPVFLLFDRFLKKSARMMLGGLVIVSILFVIRWLLMSVAGGPVQVIFIQVLHCITFGGYYYIGTSLTALLIPAEYRATGQAIYALTWGGISGIIAGLFGGWMFDYLGPQTMYSICAIISVAGVAGFTFMWMKYRKQSELAAS</sequence>
<feature type="transmembrane region" description="Helical" evidence="8">
    <location>
        <begin position="146"/>
        <end position="168"/>
    </location>
</feature>
<dbReference type="PANTHER" id="PTHR23522:SF10">
    <property type="entry name" value="3-PHENYLPROPIONIC ACID TRANSPORTER-RELATED"/>
    <property type="match status" value="1"/>
</dbReference>
<keyword evidence="5 8" id="KW-0812">Transmembrane</keyword>
<feature type="transmembrane region" description="Helical" evidence="8">
    <location>
        <begin position="108"/>
        <end position="125"/>
    </location>
</feature>
<feature type="transmembrane region" description="Helical" evidence="8">
    <location>
        <begin position="83"/>
        <end position="102"/>
    </location>
</feature>
<evidence type="ECO:0000256" key="2">
    <source>
        <dbReference type="ARBA" id="ARBA00022448"/>
    </source>
</evidence>
<evidence type="ECO:0000256" key="7">
    <source>
        <dbReference type="ARBA" id="ARBA00023136"/>
    </source>
</evidence>
<evidence type="ECO:0000256" key="5">
    <source>
        <dbReference type="ARBA" id="ARBA00022692"/>
    </source>
</evidence>
<name>A0A1R1EZB0_9BACL</name>
<dbReference type="GO" id="GO:0005886">
    <property type="term" value="C:plasma membrane"/>
    <property type="evidence" value="ECO:0007669"/>
    <property type="project" value="UniProtKB-SubCell"/>
</dbReference>
<feature type="domain" description="Major facilitator superfamily associated" evidence="9">
    <location>
        <begin position="22"/>
        <end position="376"/>
    </location>
</feature>
<dbReference type="InterPro" id="IPR036259">
    <property type="entry name" value="MFS_trans_sf"/>
</dbReference>
<dbReference type="InterPro" id="IPR024989">
    <property type="entry name" value="MFS_assoc_dom"/>
</dbReference>
<accession>A0A1R1EZB0</accession>
<dbReference type="Pfam" id="PF12832">
    <property type="entry name" value="MFS_1_like"/>
    <property type="match status" value="1"/>
</dbReference>
<dbReference type="Proteomes" id="UP000187172">
    <property type="component" value="Unassembled WGS sequence"/>
</dbReference>
<dbReference type="STRING" id="297318.BK138_00565"/>
<feature type="transmembrane region" description="Helical" evidence="8">
    <location>
        <begin position="372"/>
        <end position="393"/>
    </location>
</feature>
<feature type="transmembrane region" description="Helical" evidence="8">
    <location>
        <begin position="251"/>
        <end position="270"/>
    </location>
</feature>
<protein>
    <submittedName>
        <fullName evidence="10">MFS transporter</fullName>
    </submittedName>
</protein>
<dbReference type="Gene3D" id="1.20.1250.20">
    <property type="entry name" value="MFS general substrate transporter like domains"/>
    <property type="match status" value="2"/>
</dbReference>
<dbReference type="GO" id="GO:0030395">
    <property type="term" value="F:lactose binding"/>
    <property type="evidence" value="ECO:0007669"/>
    <property type="project" value="TreeGrafter"/>
</dbReference>
<feature type="transmembrane region" description="Helical" evidence="8">
    <location>
        <begin position="282"/>
        <end position="303"/>
    </location>
</feature>
<evidence type="ECO:0000256" key="8">
    <source>
        <dbReference type="SAM" id="Phobius"/>
    </source>
</evidence>
<dbReference type="RefSeq" id="WP_076164598.1">
    <property type="nucleotide sequence ID" value="NZ_MRTP01000001.1"/>
</dbReference>
<keyword evidence="4" id="KW-0997">Cell inner membrane</keyword>
<keyword evidence="7 8" id="KW-0472">Membrane</keyword>
<organism evidence="10 11">
    <name type="scientific">Paenibacillus rhizosphaerae</name>
    <dbReference type="NCBI Taxonomy" id="297318"/>
    <lineage>
        <taxon>Bacteria</taxon>
        <taxon>Bacillati</taxon>
        <taxon>Bacillota</taxon>
        <taxon>Bacilli</taxon>
        <taxon>Bacillales</taxon>
        <taxon>Paenibacillaceae</taxon>
        <taxon>Paenibacillus</taxon>
    </lineage>
</organism>
<comment type="caution">
    <text evidence="10">The sequence shown here is derived from an EMBL/GenBank/DDBJ whole genome shotgun (WGS) entry which is preliminary data.</text>
</comment>
<evidence type="ECO:0000313" key="10">
    <source>
        <dbReference type="EMBL" id="OMF57159.1"/>
    </source>
</evidence>
<feature type="transmembrane region" description="Helical" evidence="8">
    <location>
        <begin position="309"/>
        <end position="333"/>
    </location>
</feature>
<evidence type="ECO:0000259" key="9">
    <source>
        <dbReference type="Pfam" id="PF12832"/>
    </source>
</evidence>
<keyword evidence="6 8" id="KW-1133">Transmembrane helix</keyword>
<feature type="transmembrane region" description="Helical" evidence="8">
    <location>
        <begin position="212"/>
        <end position="231"/>
    </location>
</feature>
<evidence type="ECO:0000256" key="1">
    <source>
        <dbReference type="ARBA" id="ARBA00004429"/>
    </source>
</evidence>
<reference evidence="10 11" key="1">
    <citation type="submission" date="2016-11" db="EMBL/GenBank/DDBJ databases">
        <title>Paenibacillus species isolates.</title>
        <authorList>
            <person name="Beno S.M."/>
        </authorList>
    </citation>
    <scope>NUCLEOTIDE SEQUENCE [LARGE SCALE GENOMIC DNA]</scope>
    <source>
        <strain evidence="10 11">FSL R5-0378</strain>
    </source>
</reference>
<gene>
    <name evidence="10" type="ORF">BK138_00565</name>
</gene>
<keyword evidence="11" id="KW-1185">Reference proteome</keyword>
<keyword evidence="3" id="KW-1003">Cell membrane</keyword>
<evidence type="ECO:0000256" key="4">
    <source>
        <dbReference type="ARBA" id="ARBA00022519"/>
    </source>
</evidence>
<dbReference type="SUPFAM" id="SSF103473">
    <property type="entry name" value="MFS general substrate transporter"/>
    <property type="match status" value="1"/>
</dbReference>
<evidence type="ECO:0000256" key="6">
    <source>
        <dbReference type="ARBA" id="ARBA00022989"/>
    </source>
</evidence>
<dbReference type="AlphaFoldDB" id="A0A1R1EZB0"/>
<comment type="subcellular location">
    <subcellularLocation>
        <location evidence="1">Cell inner membrane</location>
        <topology evidence="1">Multi-pass membrane protein</topology>
    </subcellularLocation>
</comment>
<evidence type="ECO:0000313" key="11">
    <source>
        <dbReference type="Proteomes" id="UP000187172"/>
    </source>
</evidence>
<feature type="transmembrane region" description="Helical" evidence="8">
    <location>
        <begin position="28"/>
        <end position="45"/>
    </location>
</feature>
<dbReference type="EMBL" id="MRTP01000001">
    <property type="protein sequence ID" value="OMF57159.1"/>
    <property type="molecule type" value="Genomic_DNA"/>
</dbReference>
<feature type="transmembrane region" description="Helical" evidence="8">
    <location>
        <begin position="57"/>
        <end position="76"/>
    </location>
</feature>